<dbReference type="RefSeq" id="WP_002932615.1">
    <property type="nucleotide sequence ID" value="NZ_JARQZE010000009.1"/>
</dbReference>
<reference evidence="3" key="1">
    <citation type="journal article" date="2019" name="Int. J. Syst. Evol. Microbiol.">
        <title>The Global Catalogue of Microorganisms (GCM) 10K type strain sequencing project: providing services to taxonomists for standard genome sequencing and annotation.</title>
        <authorList>
            <consortium name="The Broad Institute Genomics Platform"/>
            <consortium name="The Broad Institute Genome Sequencing Center for Infectious Disease"/>
            <person name="Wu L."/>
            <person name="Ma J."/>
        </authorList>
    </citation>
    <scope>NUCLEOTIDE SEQUENCE [LARGE SCALE GENOMIC DNA]</scope>
    <source>
        <strain evidence="3">CCUG 48884</strain>
    </source>
</reference>
<proteinExistence type="predicted"/>
<comment type="caution">
    <text evidence="2">The sequence shown here is derived from an EMBL/GenBank/DDBJ whole genome shotgun (WGS) entry which is preliminary data.</text>
</comment>
<accession>A0ABW3WDK3</accession>
<evidence type="ECO:0000313" key="2">
    <source>
        <dbReference type="EMBL" id="MFD1263164.1"/>
    </source>
</evidence>
<sequence>MGSRHHAFKTLRAGASRALAGLLCGISLAVLPAAAGFAQAPEGDDEYSLKAAFLINFASFATWPDSHRPALHLCIYGEDPFGAHLDALEQRTVGTRPLQIRRTLRVDGLGGCDMVFITRSMIGNLNRVQDRIDGLPVLTIADSPGAMQKGVMLNIETLGNRIGFSVNLAAARNHGVGLSARLLKLASEIQQ</sequence>
<protein>
    <submittedName>
        <fullName evidence="2">YfiR family protein</fullName>
    </submittedName>
</protein>
<feature type="signal peptide" evidence="1">
    <location>
        <begin position="1"/>
        <end position="40"/>
    </location>
</feature>
<dbReference type="EMBL" id="JBHTMC010000010">
    <property type="protein sequence ID" value="MFD1263164.1"/>
    <property type="molecule type" value="Genomic_DNA"/>
</dbReference>
<name>A0ABW3WDK3_9RHOO</name>
<organism evidence="2 3">
    <name type="scientific">Thauera mechernichensis</name>
    <dbReference type="NCBI Taxonomy" id="82788"/>
    <lineage>
        <taxon>Bacteria</taxon>
        <taxon>Pseudomonadati</taxon>
        <taxon>Pseudomonadota</taxon>
        <taxon>Betaproteobacteria</taxon>
        <taxon>Rhodocyclales</taxon>
        <taxon>Zoogloeaceae</taxon>
        <taxon>Thauera</taxon>
    </lineage>
</organism>
<dbReference type="InterPro" id="IPR025293">
    <property type="entry name" value="YfiR/HmsC-like"/>
</dbReference>
<keyword evidence="3" id="KW-1185">Reference proteome</keyword>
<dbReference type="Proteomes" id="UP001597158">
    <property type="component" value="Unassembled WGS sequence"/>
</dbReference>
<feature type="chain" id="PRO_5045615278" evidence="1">
    <location>
        <begin position="41"/>
        <end position="191"/>
    </location>
</feature>
<evidence type="ECO:0000256" key="1">
    <source>
        <dbReference type="SAM" id="SignalP"/>
    </source>
</evidence>
<dbReference type="Pfam" id="PF13689">
    <property type="entry name" value="DUF4154"/>
    <property type="match status" value="1"/>
</dbReference>
<evidence type="ECO:0000313" key="3">
    <source>
        <dbReference type="Proteomes" id="UP001597158"/>
    </source>
</evidence>
<keyword evidence="1" id="KW-0732">Signal</keyword>
<gene>
    <name evidence="2" type="ORF">ACFQ4M_06165</name>
</gene>